<dbReference type="PANTHER" id="PTHR38097:SF2">
    <property type="entry name" value="DNA-BINDING PROTEIN STPA"/>
    <property type="match status" value="1"/>
</dbReference>
<dbReference type="Gene3D" id="4.10.430.10">
    <property type="entry name" value="Histone-like protein H-NS, C-terminal domain"/>
    <property type="match status" value="1"/>
</dbReference>
<comment type="similarity">
    <text evidence="2 5">Belongs to the histone-like protein H-NS family.</text>
</comment>
<evidence type="ECO:0000256" key="6">
    <source>
        <dbReference type="PIRSR" id="PIRSR002096-1"/>
    </source>
</evidence>
<dbReference type="InterPro" id="IPR037150">
    <property type="entry name" value="H-NS_C_dom_sf"/>
</dbReference>
<keyword evidence="3" id="KW-0963">Cytoplasm</keyword>
<sequence length="132" mass="15115">MELNIRNLSNSRFIKSAIKDATFEQLNTIREKVNFVVESLIEDAKAQEEEAKARLDKIAKIKEDLLSQGLTIEDLVSVDTPKVNKGRKFPPKYRFTDENGQERTWSGQGARPRALQKLLNEGHSLESFLIRD</sequence>
<evidence type="ECO:0000256" key="4">
    <source>
        <dbReference type="ARBA" id="ARBA00023125"/>
    </source>
</evidence>
<evidence type="ECO:0000256" key="7">
    <source>
        <dbReference type="SAM" id="MobiDB-lite"/>
    </source>
</evidence>
<dbReference type="Pfam" id="PF00816">
    <property type="entry name" value="Histone_HNS"/>
    <property type="match status" value="1"/>
</dbReference>
<evidence type="ECO:0000313" key="10">
    <source>
        <dbReference type="Proteomes" id="UP000018458"/>
    </source>
</evidence>
<dbReference type="GO" id="GO:0003680">
    <property type="term" value="F:minor groove of adenine-thymine-rich DNA binding"/>
    <property type="evidence" value="ECO:0007669"/>
    <property type="project" value="TreeGrafter"/>
</dbReference>
<dbReference type="GO" id="GO:0001217">
    <property type="term" value="F:DNA-binding transcription repressor activity"/>
    <property type="evidence" value="ECO:0007669"/>
    <property type="project" value="TreeGrafter"/>
</dbReference>
<dbReference type="PIRSF" id="PIRSF002096">
    <property type="entry name" value="HnS"/>
    <property type="match status" value="1"/>
</dbReference>
<dbReference type="EMBL" id="AEVO01000047">
    <property type="protein sequence ID" value="EFY07208.1"/>
    <property type="molecule type" value="Genomic_DNA"/>
</dbReference>
<dbReference type="STRING" id="762983.HMPREF9444_00988"/>
<accession>E8LJV2</accession>
<dbReference type="Pfam" id="PF22470">
    <property type="entry name" value="Histone_HNS_N"/>
    <property type="match status" value="1"/>
</dbReference>
<keyword evidence="4 5" id="KW-0238">DNA-binding</keyword>
<evidence type="ECO:0000313" key="9">
    <source>
        <dbReference type="EMBL" id="EFY07208.1"/>
    </source>
</evidence>
<dbReference type="GO" id="GO:0000976">
    <property type="term" value="F:transcription cis-regulatory region binding"/>
    <property type="evidence" value="ECO:0007669"/>
    <property type="project" value="TreeGrafter"/>
</dbReference>
<dbReference type="GO" id="GO:0005829">
    <property type="term" value="C:cytosol"/>
    <property type="evidence" value="ECO:0007669"/>
    <property type="project" value="TreeGrafter"/>
</dbReference>
<name>E8LJV2_SUCHY</name>
<dbReference type="SUPFAM" id="SSF81273">
    <property type="entry name" value="H-NS histone-like proteins"/>
    <property type="match status" value="2"/>
</dbReference>
<evidence type="ECO:0000256" key="3">
    <source>
        <dbReference type="ARBA" id="ARBA00022490"/>
    </source>
</evidence>
<evidence type="ECO:0000256" key="5">
    <source>
        <dbReference type="PIRNR" id="PIRNR002096"/>
    </source>
</evidence>
<dbReference type="GO" id="GO:0003681">
    <property type="term" value="F:bent DNA binding"/>
    <property type="evidence" value="ECO:0007669"/>
    <property type="project" value="TreeGrafter"/>
</dbReference>
<dbReference type="GO" id="GO:0046983">
    <property type="term" value="F:protein dimerization activity"/>
    <property type="evidence" value="ECO:0007669"/>
    <property type="project" value="InterPro"/>
</dbReference>
<comment type="caution">
    <text evidence="9">The sequence shown here is derived from an EMBL/GenBank/DDBJ whole genome shotgun (WGS) entry which is preliminary data.</text>
</comment>
<dbReference type="OrthoDB" id="6088948at2"/>
<proteinExistence type="inferred from homology"/>
<dbReference type="AlphaFoldDB" id="E8LJV2"/>
<dbReference type="InterPro" id="IPR054180">
    <property type="entry name" value="H-NS-like_N"/>
</dbReference>
<dbReference type="Proteomes" id="UP000018458">
    <property type="component" value="Unassembled WGS sequence"/>
</dbReference>
<dbReference type="SMART" id="SM00528">
    <property type="entry name" value="HNS"/>
    <property type="match status" value="1"/>
</dbReference>
<reference evidence="9 10" key="1">
    <citation type="submission" date="2011-01" db="EMBL/GenBank/DDBJ databases">
        <authorList>
            <person name="Weinstock G."/>
            <person name="Sodergren E."/>
            <person name="Clifton S."/>
            <person name="Fulton L."/>
            <person name="Fulton B."/>
            <person name="Courtney L."/>
            <person name="Fronick C."/>
            <person name="Harrison M."/>
            <person name="Strong C."/>
            <person name="Farmer C."/>
            <person name="Delahaunty K."/>
            <person name="Markovic C."/>
            <person name="Hall O."/>
            <person name="Minx P."/>
            <person name="Tomlinson C."/>
            <person name="Mitreva M."/>
            <person name="Hou S."/>
            <person name="Chen J."/>
            <person name="Wollam A."/>
            <person name="Pepin K.H."/>
            <person name="Johnson M."/>
            <person name="Bhonagiri V."/>
            <person name="Zhang X."/>
            <person name="Suruliraj S."/>
            <person name="Warren W."/>
            <person name="Chinwalla A."/>
            <person name="Mardis E.R."/>
            <person name="Wilson R.K."/>
        </authorList>
    </citation>
    <scope>NUCLEOTIDE SEQUENCE [LARGE SCALE GENOMIC DNA]</scope>
    <source>
        <strain evidence="10">DSM 22608 / JCM 16073 / KCTC 15190 / YIT 12066</strain>
    </source>
</reference>
<dbReference type="eggNOG" id="COG2916">
    <property type="taxonomic scope" value="Bacteria"/>
</dbReference>
<organism evidence="9 10">
    <name type="scientific">Succinatimonas hippei (strain DSM 22608 / JCM 16073 / KCTC 15190 / YIT 12066)</name>
    <dbReference type="NCBI Taxonomy" id="762983"/>
    <lineage>
        <taxon>Bacteria</taxon>
        <taxon>Pseudomonadati</taxon>
        <taxon>Pseudomonadota</taxon>
        <taxon>Gammaproteobacteria</taxon>
        <taxon>Aeromonadales</taxon>
        <taxon>Succinivibrionaceae</taxon>
        <taxon>Succinatimonas</taxon>
    </lineage>
</organism>
<evidence type="ECO:0000256" key="1">
    <source>
        <dbReference type="ARBA" id="ARBA00004453"/>
    </source>
</evidence>
<gene>
    <name evidence="9" type="ORF">HMPREF9444_00988</name>
</gene>
<dbReference type="Gene3D" id="1.10.287.1050">
    <property type="entry name" value="H-NS histone-like proteins"/>
    <property type="match status" value="1"/>
</dbReference>
<comment type="subcellular location">
    <subcellularLocation>
        <location evidence="1">Cytoplasm</location>
        <location evidence="1">Nucleoid</location>
    </subcellularLocation>
</comment>
<feature type="domain" description="DNA-binding protein H-NS-like C-terminal" evidence="8">
    <location>
        <begin position="84"/>
        <end position="130"/>
    </location>
</feature>
<dbReference type="InterPro" id="IPR027454">
    <property type="entry name" value="Histone_HNS_N"/>
</dbReference>
<feature type="region of interest" description="Disordered" evidence="7">
    <location>
        <begin position="87"/>
        <end position="108"/>
    </location>
</feature>
<dbReference type="InterPro" id="IPR001801">
    <property type="entry name" value="Histone_HNS"/>
</dbReference>
<dbReference type="HOGENOM" id="CLU_117503_0_0_6"/>
<keyword evidence="10" id="KW-1185">Reference proteome</keyword>
<dbReference type="InterPro" id="IPR027444">
    <property type="entry name" value="H-NS_C_dom"/>
</dbReference>
<evidence type="ECO:0000256" key="2">
    <source>
        <dbReference type="ARBA" id="ARBA00010610"/>
    </source>
</evidence>
<dbReference type="GO" id="GO:0030527">
    <property type="term" value="F:structural constituent of chromatin"/>
    <property type="evidence" value="ECO:0007669"/>
    <property type="project" value="InterPro"/>
</dbReference>
<feature type="DNA-binding region" evidence="6">
    <location>
        <begin position="108"/>
        <end position="113"/>
    </location>
</feature>
<dbReference type="PANTHER" id="PTHR38097">
    <property type="match status" value="1"/>
</dbReference>
<dbReference type="GO" id="GO:0032993">
    <property type="term" value="C:protein-DNA complex"/>
    <property type="evidence" value="ECO:0007669"/>
    <property type="project" value="TreeGrafter"/>
</dbReference>
<dbReference type="RefSeq" id="WP_009143190.1">
    <property type="nucleotide sequence ID" value="NZ_GL830984.1"/>
</dbReference>
<protein>
    <recommendedName>
        <fullName evidence="5">DNA-binding protein</fullName>
    </recommendedName>
</protein>
<dbReference type="GO" id="GO:0009295">
    <property type="term" value="C:nucleoid"/>
    <property type="evidence" value="ECO:0007669"/>
    <property type="project" value="UniProtKB-SubCell"/>
</dbReference>
<evidence type="ECO:0000259" key="8">
    <source>
        <dbReference type="SMART" id="SM00528"/>
    </source>
</evidence>